<dbReference type="PANTHER" id="PTHR15708:SF4">
    <property type="entry name" value="FI21477P1-RELATED"/>
    <property type="match status" value="1"/>
</dbReference>
<dbReference type="InterPro" id="IPR013606">
    <property type="entry name" value="I-BAR_dom"/>
</dbReference>
<dbReference type="GO" id="GO:0030031">
    <property type="term" value="P:cell projection assembly"/>
    <property type="evidence" value="ECO:0007669"/>
    <property type="project" value="TreeGrafter"/>
</dbReference>
<organism evidence="2 3">
    <name type="scientific">Plectus sambesii</name>
    <dbReference type="NCBI Taxonomy" id="2011161"/>
    <lineage>
        <taxon>Eukaryota</taxon>
        <taxon>Metazoa</taxon>
        <taxon>Ecdysozoa</taxon>
        <taxon>Nematoda</taxon>
        <taxon>Chromadorea</taxon>
        <taxon>Plectida</taxon>
        <taxon>Plectina</taxon>
        <taxon>Plectoidea</taxon>
        <taxon>Plectidae</taxon>
        <taxon>Plectus</taxon>
    </lineage>
</organism>
<dbReference type="InterPro" id="IPR027267">
    <property type="entry name" value="AH/BAR_dom_sf"/>
</dbReference>
<sequence length="89" mass="9792">MDGLLEKECNALGGLFQSVINEMKNSYPAWEDVAQKAVKLSVQLRSTIVALDQFLDALQKISDYATNTKGRHAFLPPSLPPSVTHSLPH</sequence>
<dbReference type="Pfam" id="PF08397">
    <property type="entry name" value="IMD"/>
    <property type="match status" value="1"/>
</dbReference>
<dbReference type="Proteomes" id="UP000887566">
    <property type="component" value="Unplaced"/>
</dbReference>
<dbReference type="GO" id="GO:0005543">
    <property type="term" value="F:phospholipid binding"/>
    <property type="evidence" value="ECO:0007669"/>
    <property type="project" value="TreeGrafter"/>
</dbReference>
<dbReference type="InterPro" id="IPR030127">
    <property type="entry name" value="MTSS1/MTSS2"/>
</dbReference>
<keyword evidence="2" id="KW-1185">Reference proteome</keyword>
<dbReference type="GO" id="GO:0007009">
    <property type="term" value="P:plasma membrane organization"/>
    <property type="evidence" value="ECO:0007669"/>
    <property type="project" value="InterPro"/>
</dbReference>
<evidence type="ECO:0000313" key="3">
    <source>
        <dbReference type="WBParaSite" id="PSAMB.scaffold2276size24175.g17146.t1"/>
    </source>
</evidence>
<dbReference type="GO" id="GO:0009898">
    <property type="term" value="C:cytoplasmic side of plasma membrane"/>
    <property type="evidence" value="ECO:0007669"/>
    <property type="project" value="TreeGrafter"/>
</dbReference>
<dbReference type="Gene3D" id="1.20.1270.60">
    <property type="entry name" value="Arfaptin homology (AH) domain/BAR domain"/>
    <property type="match status" value="1"/>
</dbReference>
<dbReference type="PROSITE" id="PS51338">
    <property type="entry name" value="IMD"/>
    <property type="match status" value="1"/>
</dbReference>
<dbReference type="WBParaSite" id="PSAMB.scaffold2276size24175.g17146.t1">
    <property type="protein sequence ID" value="PSAMB.scaffold2276size24175.g17146.t1"/>
    <property type="gene ID" value="PSAMB.scaffold2276size24175.g17146"/>
</dbReference>
<proteinExistence type="predicted"/>
<feature type="domain" description="IMD" evidence="1">
    <location>
        <begin position="1"/>
        <end position="89"/>
    </location>
</feature>
<dbReference type="GO" id="GO:0003779">
    <property type="term" value="F:actin binding"/>
    <property type="evidence" value="ECO:0007669"/>
    <property type="project" value="InterPro"/>
</dbReference>
<name>A0A914VPT1_9BILA</name>
<dbReference type="PANTHER" id="PTHR15708">
    <property type="entry name" value="ACTIN BUNDLING/MISSING IN METASTASIS-RELATED"/>
    <property type="match status" value="1"/>
</dbReference>
<reference evidence="3" key="1">
    <citation type="submission" date="2022-11" db="UniProtKB">
        <authorList>
            <consortium name="WormBaseParasite"/>
        </authorList>
    </citation>
    <scope>IDENTIFICATION</scope>
</reference>
<accession>A0A914VPT1</accession>
<evidence type="ECO:0000313" key="2">
    <source>
        <dbReference type="Proteomes" id="UP000887566"/>
    </source>
</evidence>
<protein>
    <submittedName>
        <fullName evidence="3">IMD domain-containing protein</fullName>
    </submittedName>
</protein>
<dbReference type="AlphaFoldDB" id="A0A914VPT1"/>
<dbReference type="GO" id="GO:0015629">
    <property type="term" value="C:actin cytoskeleton"/>
    <property type="evidence" value="ECO:0007669"/>
    <property type="project" value="TreeGrafter"/>
</dbReference>
<evidence type="ECO:0000259" key="1">
    <source>
        <dbReference type="PROSITE" id="PS51338"/>
    </source>
</evidence>
<dbReference type="SUPFAM" id="SSF103657">
    <property type="entry name" value="BAR/IMD domain-like"/>
    <property type="match status" value="1"/>
</dbReference>